<accession>A0A511TEA6</accession>
<dbReference type="InterPro" id="IPR029000">
    <property type="entry name" value="Cyclophilin-like_dom_sf"/>
</dbReference>
<proteinExistence type="inferred from homology"/>
<reference evidence="7 10" key="2">
    <citation type="submission" date="2019-07" db="EMBL/GenBank/DDBJ databases">
        <title>Whole genome shotgun sequence of Myxococcus fulvus NBRC 100333.</title>
        <authorList>
            <person name="Hosoyama A."/>
            <person name="Uohara A."/>
            <person name="Ohji S."/>
            <person name="Ichikawa N."/>
        </authorList>
    </citation>
    <scope>NUCLEOTIDE SEQUENCE [LARGE SCALE GENOMIC DNA]</scope>
    <source>
        <strain evidence="7 10">NBRC 100333</strain>
    </source>
</reference>
<evidence type="ECO:0000256" key="2">
    <source>
        <dbReference type="ARBA" id="ARBA00023110"/>
    </source>
</evidence>
<evidence type="ECO:0000256" key="5">
    <source>
        <dbReference type="SAM" id="MobiDB-lite"/>
    </source>
</evidence>
<name>A0A511TEA6_MYXFU</name>
<dbReference type="PROSITE" id="PS50072">
    <property type="entry name" value="CSA_PPIASE_2"/>
    <property type="match status" value="1"/>
</dbReference>
<evidence type="ECO:0000256" key="4">
    <source>
        <dbReference type="RuleBase" id="RU363019"/>
    </source>
</evidence>
<dbReference type="PROSITE" id="PS00170">
    <property type="entry name" value="CSA_PPIASE_1"/>
    <property type="match status" value="1"/>
</dbReference>
<keyword evidence="2 4" id="KW-0697">Rotamase</keyword>
<dbReference type="RefSeq" id="WP_074952661.1">
    <property type="nucleotide sequence ID" value="NZ_BJXR01000063.1"/>
</dbReference>
<dbReference type="GO" id="GO:0003755">
    <property type="term" value="F:peptidyl-prolyl cis-trans isomerase activity"/>
    <property type="evidence" value="ECO:0007669"/>
    <property type="project" value="UniProtKB-UniRule"/>
</dbReference>
<feature type="domain" description="PPIase cyclophilin-type" evidence="6">
    <location>
        <begin position="49"/>
        <end position="207"/>
    </location>
</feature>
<dbReference type="InterPro" id="IPR044666">
    <property type="entry name" value="Cyclophilin_A-like"/>
</dbReference>
<dbReference type="CDD" id="cd00317">
    <property type="entry name" value="cyclophilin"/>
    <property type="match status" value="1"/>
</dbReference>
<comment type="function">
    <text evidence="4">PPIases accelerate the folding of proteins. It catalyzes the cis-trans isomerization of proline imidic peptide bonds in oligopeptides.</text>
</comment>
<dbReference type="OrthoDB" id="9807797at2"/>
<reference evidence="8 9" key="1">
    <citation type="submission" date="2016-10" db="EMBL/GenBank/DDBJ databases">
        <authorList>
            <person name="Varghese N."/>
            <person name="Submissions S."/>
        </authorList>
    </citation>
    <scope>NUCLEOTIDE SEQUENCE [LARGE SCALE GENOMIC DNA]</scope>
    <source>
        <strain evidence="8 9">DSM 16525</strain>
    </source>
</reference>
<dbReference type="InterPro" id="IPR002130">
    <property type="entry name" value="Cyclophilin-type_PPIase_dom"/>
</dbReference>
<dbReference type="EMBL" id="BJXR01000063">
    <property type="protein sequence ID" value="GEN12505.1"/>
    <property type="molecule type" value="Genomic_DNA"/>
</dbReference>
<keyword evidence="4" id="KW-0732">Signal</keyword>
<evidence type="ECO:0000313" key="10">
    <source>
        <dbReference type="Proteomes" id="UP000321514"/>
    </source>
</evidence>
<dbReference type="Proteomes" id="UP000321514">
    <property type="component" value="Unassembled WGS sequence"/>
</dbReference>
<dbReference type="SUPFAM" id="SSF50891">
    <property type="entry name" value="Cyclophilin-like"/>
    <property type="match status" value="1"/>
</dbReference>
<dbReference type="STRING" id="1334629.MFUL124B02_22470"/>
<feature type="signal peptide" evidence="4">
    <location>
        <begin position="1"/>
        <end position="24"/>
    </location>
</feature>
<protein>
    <recommendedName>
        <fullName evidence="4">Peptidyl-prolyl cis-trans isomerase</fullName>
        <shortName evidence="4">PPIase</shortName>
        <ecNumber evidence="4">5.2.1.8</ecNumber>
    </recommendedName>
</protein>
<dbReference type="AlphaFoldDB" id="A0A511TEA6"/>
<gene>
    <name evidence="7" type="ORF">MFU01_75420</name>
    <name evidence="8" type="ORF">SAMN05443572_103562</name>
</gene>
<dbReference type="PANTHER" id="PTHR45625:SF4">
    <property type="entry name" value="PEPTIDYLPROLYL ISOMERASE DOMAIN AND WD REPEAT-CONTAINING PROTEIN 1"/>
    <property type="match status" value="1"/>
</dbReference>
<dbReference type="Proteomes" id="UP000183760">
    <property type="component" value="Unassembled WGS sequence"/>
</dbReference>
<dbReference type="GO" id="GO:0006457">
    <property type="term" value="P:protein folding"/>
    <property type="evidence" value="ECO:0007669"/>
    <property type="project" value="InterPro"/>
</dbReference>
<organism evidence="7 10">
    <name type="scientific">Myxococcus fulvus</name>
    <dbReference type="NCBI Taxonomy" id="33"/>
    <lineage>
        <taxon>Bacteria</taxon>
        <taxon>Pseudomonadati</taxon>
        <taxon>Myxococcota</taxon>
        <taxon>Myxococcia</taxon>
        <taxon>Myxococcales</taxon>
        <taxon>Cystobacterineae</taxon>
        <taxon>Myxococcaceae</taxon>
        <taxon>Myxococcus</taxon>
    </lineage>
</organism>
<comment type="caution">
    <text evidence="7">The sequence shown here is derived from an EMBL/GenBank/DDBJ whole genome shotgun (WGS) entry which is preliminary data.</text>
</comment>
<dbReference type="Pfam" id="PF00160">
    <property type="entry name" value="Pro_isomerase"/>
    <property type="match status" value="1"/>
</dbReference>
<evidence type="ECO:0000313" key="8">
    <source>
        <dbReference type="EMBL" id="SET86398.1"/>
    </source>
</evidence>
<evidence type="ECO:0000313" key="9">
    <source>
        <dbReference type="Proteomes" id="UP000183760"/>
    </source>
</evidence>
<evidence type="ECO:0000256" key="1">
    <source>
        <dbReference type="ARBA" id="ARBA00007365"/>
    </source>
</evidence>
<dbReference type="PRINTS" id="PR00153">
    <property type="entry name" value="CSAPPISMRASE"/>
</dbReference>
<keyword evidence="3 4" id="KW-0413">Isomerase</keyword>
<evidence type="ECO:0000259" key="6">
    <source>
        <dbReference type="PROSITE" id="PS50072"/>
    </source>
</evidence>
<dbReference type="PANTHER" id="PTHR45625">
    <property type="entry name" value="PEPTIDYL-PROLYL CIS-TRANS ISOMERASE-RELATED"/>
    <property type="match status" value="1"/>
</dbReference>
<sequence length="246" mass="26161">MRPSAPLRLSLALVACLWAGAAVAAAPAAPGKWTKKVAAGKDVYATLKTSAGDITVLLFSKDAPKTVANFVGLAAGEKEWRDPKSGEMSKKPLYNGTVFHRVIPGFMIQGGDPTGTGSGDPGFRFEDEFQSGRTFDKVGLLAMANRGPGTNGSQFFITTSTPDHLTNRHTIFGEVVKGYDVVERIGGLPRDNRDRPREAVVLTKVELSDKAPPGLAATQAPADAPTRPGTTPKRKGPQQPESPRPW</sequence>
<dbReference type="InterPro" id="IPR020892">
    <property type="entry name" value="Cyclophilin-type_PPIase_CS"/>
</dbReference>
<dbReference type="EC" id="5.2.1.8" evidence="4"/>
<comment type="similarity">
    <text evidence="1 4">Belongs to the cyclophilin-type PPIase family.</text>
</comment>
<feature type="region of interest" description="Disordered" evidence="5">
    <location>
        <begin position="204"/>
        <end position="246"/>
    </location>
</feature>
<comment type="catalytic activity">
    <reaction evidence="4">
        <text>[protein]-peptidylproline (omega=180) = [protein]-peptidylproline (omega=0)</text>
        <dbReference type="Rhea" id="RHEA:16237"/>
        <dbReference type="Rhea" id="RHEA-COMP:10747"/>
        <dbReference type="Rhea" id="RHEA-COMP:10748"/>
        <dbReference type="ChEBI" id="CHEBI:83833"/>
        <dbReference type="ChEBI" id="CHEBI:83834"/>
        <dbReference type="EC" id="5.2.1.8"/>
    </reaction>
</comment>
<feature type="chain" id="PRO_5023158892" description="Peptidyl-prolyl cis-trans isomerase" evidence="4">
    <location>
        <begin position="25"/>
        <end position="246"/>
    </location>
</feature>
<dbReference type="Gene3D" id="2.40.100.10">
    <property type="entry name" value="Cyclophilin-like"/>
    <property type="match status" value="1"/>
</dbReference>
<keyword evidence="9" id="KW-1185">Reference proteome</keyword>
<evidence type="ECO:0000313" key="7">
    <source>
        <dbReference type="EMBL" id="GEN12505.1"/>
    </source>
</evidence>
<evidence type="ECO:0000256" key="3">
    <source>
        <dbReference type="ARBA" id="ARBA00023235"/>
    </source>
</evidence>
<dbReference type="EMBL" id="FOIB01000003">
    <property type="protein sequence ID" value="SET86398.1"/>
    <property type="molecule type" value="Genomic_DNA"/>
</dbReference>